<evidence type="ECO:0000256" key="1">
    <source>
        <dbReference type="SAM" id="MobiDB-lite"/>
    </source>
</evidence>
<comment type="caution">
    <text evidence="3">The sequence shown here is derived from an EMBL/GenBank/DDBJ whole genome shotgun (WGS) entry which is preliminary data.</text>
</comment>
<gene>
    <name evidence="3" type="ORF">TGAM01_v202816</name>
</gene>
<dbReference type="RefSeq" id="XP_018664630.1">
    <property type="nucleotide sequence ID" value="XM_018802274.1"/>
</dbReference>
<organism evidence="3 4">
    <name type="scientific">Trichoderma gamsii</name>
    <dbReference type="NCBI Taxonomy" id="398673"/>
    <lineage>
        <taxon>Eukaryota</taxon>
        <taxon>Fungi</taxon>
        <taxon>Dikarya</taxon>
        <taxon>Ascomycota</taxon>
        <taxon>Pezizomycotina</taxon>
        <taxon>Sordariomycetes</taxon>
        <taxon>Hypocreomycetidae</taxon>
        <taxon>Hypocreales</taxon>
        <taxon>Hypocreaceae</taxon>
        <taxon>Trichoderma</taxon>
    </lineage>
</organism>
<evidence type="ECO:0000256" key="2">
    <source>
        <dbReference type="SAM" id="SignalP"/>
    </source>
</evidence>
<protein>
    <submittedName>
        <fullName evidence="3">Uncharacterized protein</fullName>
    </submittedName>
</protein>
<dbReference type="Proteomes" id="UP000054821">
    <property type="component" value="Unassembled WGS sequence"/>
</dbReference>
<accession>A0A2P4ZVL6</accession>
<evidence type="ECO:0000313" key="4">
    <source>
        <dbReference type="Proteomes" id="UP000054821"/>
    </source>
</evidence>
<keyword evidence="4" id="KW-1185">Reference proteome</keyword>
<feature type="region of interest" description="Disordered" evidence="1">
    <location>
        <begin position="132"/>
        <end position="161"/>
    </location>
</feature>
<proteinExistence type="predicted"/>
<evidence type="ECO:0000313" key="3">
    <source>
        <dbReference type="EMBL" id="PON28322.1"/>
    </source>
</evidence>
<dbReference type="AlphaFoldDB" id="A0A2P4ZVL6"/>
<keyword evidence="2" id="KW-0732">Signal</keyword>
<feature type="chain" id="PRO_5015138394" evidence="2">
    <location>
        <begin position="18"/>
        <end position="161"/>
    </location>
</feature>
<feature type="signal peptide" evidence="2">
    <location>
        <begin position="1"/>
        <end position="17"/>
    </location>
</feature>
<dbReference type="GeneID" id="29982357"/>
<dbReference type="EMBL" id="JPDN02000007">
    <property type="protein sequence ID" value="PON28322.1"/>
    <property type="molecule type" value="Genomic_DNA"/>
</dbReference>
<reference evidence="3 4" key="1">
    <citation type="journal article" date="2016" name="Genome Announc.">
        <title>Draft Whole-Genome Sequence of Trichoderma gamsii T6085, a Promising Biocontrol Agent of Fusarium Head Blight on Wheat.</title>
        <authorList>
            <person name="Baroncelli R."/>
            <person name="Zapparata A."/>
            <person name="Piaggeschi G."/>
            <person name="Sarrocco S."/>
            <person name="Vannacci G."/>
        </authorList>
    </citation>
    <scope>NUCLEOTIDE SEQUENCE [LARGE SCALE GENOMIC DNA]</scope>
    <source>
        <strain evidence="3 4">T6085</strain>
    </source>
</reference>
<sequence>MVLLEHLPLLGLALGFAHLHHGRVSHSHPPHLNHATIPQISDGSSQLHQAPPFNLIAARASGESHETTIQVTQTHLQGILDRIKSLEQEITSMMTSRADSFLDSSSTPVQHSALDPDDIEFSKATLAAMKPTRLAATMRQETKTTPGGKPSPWPSANTTGQ</sequence>
<name>A0A2P4ZVL6_9HYPO</name>